<feature type="domain" description="CCHC-type" evidence="4">
    <location>
        <begin position="288"/>
        <end position="303"/>
    </location>
</feature>
<evidence type="ECO:0000256" key="3">
    <source>
        <dbReference type="RuleBase" id="RU003750"/>
    </source>
</evidence>
<keyword evidence="6" id="KW-1185">Reference proteome</keyword>
<dbReference type="AlphaFoldDB" id="A0A445L8D1"/>
<keyword evidence="2" id="KW-0479">Metal-binding</keyword>
<organism evidence="5 6">
    <name type="scientific">Glycine soja</name>
    <name type="common">Wild soybean</name>
    <dbReference type="NCBI Taxonomy" id="3848"/>
    <lineage>
        <taxon>Eukaryota</taxon>
        <taxon>Viridiplantae</taxon>
        <taxon>Streptophyta</taxon>
        <taxon>Embryophyta</taxon>
        <taxon>Tracheophyta</taxon>
        <taxon>Spermatophyta</taxon>
        <taxon>Magnoliopsida</taxon>
        <taxon>eudicotyledons</taxon>
        <taxon>Gunneridae</taxon>
        <taxon>Pentapetalae</taxon>
        <taxon>rosids</taxon>
        <taxon>fabids</taxon>
        <taxon>Fabales</taxon>
        <taxon>Fabaceae</taxon>
        <taxon>Papilionoideae</taxon>
        <taxon>50 kb inversion clade</taxon>
        <taxon>NPAAA clade</taxon>
        <taxon>indigoferoid/millettioid clade</taxon>
        <taxon>Phaseoleae</taxon>
        <taxon>Glycine</taxon>
        <taxon>Glycine subgen. Soja</taxon>
    </lineage>
</organism>
<keyword evidence="2" id="KW-0862">Zinc</keyword>
<name>A0A445L8D1_GLYSO</name>
<dbReference type="GO" id="GO:0016780">
    <property type="term" value="F:phosphotransferase activity, for other substituted phosphate groups"/>
    <property type="evidence" value="ECO:0007669"/>
    <property type="project" value="InterPro"/>
</dbReference>
<evidence type="ECO:0000259" key="4">
    <source>
        <dbReference type="PROSITE" id="PS50158"/>
    </source>
</evidence>
<dbReference type="PROSITE" id="PS50158">
    <property type="entry name" value="ZF_CCHC"/>
    <property type="match status" value="1"/>
</dbReference>
<dbReference type="Gene3D" id="1.20.120.1760">
    <property type="match status" value="1"/>
</dbReference>
<dbReference type="GO" id="GO:0008270">
    <property type="term" value="F:zinc ion binding"/>
    <property type="evidence" value="ECO:0007669"/>
    <property type="project" value="UniProtKB-KW"/>
</dbReference>
<protein>
    <submittedName>
        <fullName evidence="5">Cardiolipin synthase (CMP-forming), mitochondrial</fullName>
    </submittedName>
</protein>
<evidence type="ECO:0000256" key="1">
    <source>
        <dbReference type="ARBA" id="ARBA00022679"/>
    </source>
</evidence>
<comment type="caution">
    <text evidence="5">The sequence shown here is derived from an EMBL/GenBank/DDBJ whole genome shotgun (WGS) entry which is preliminary data.</text>
</comment>
<reference evidence="5 6" key="1">
    <citation type="submission" date="2018-09" db="EMBL/GenBank/DDBJ databases">
        <title>A high-quality reference genome of wild soybean provides a powerful tool to mine soybean genomes.</title>
        <authorList>
            <person name="Xie M."/>
            <person name="Chung C.Y.L."/>
            <person name="Li M.-W."/>
            <person name="Wong F.-L."/>
            <person name="Chan T.-F."/>
            <person name="Lam H.-M."/>
        </authorList>
    </citation>
    <scope>NUCLEOTIDE SEQUENCE [LARGE SCALE GENOMIC DNA]</scope>
    <source>
        <strain evidence="6">cv. W05</strain>
        <tissue evidence="5">Hypocotyl of etiolated seedlings</tissue>
    </source>
</reference>
<dbReference type="PANTHER" id="PTHR31286:SF99">
    <property type="entry name" value="DUF4283 DOMAIN-CONTAINING PROTEIN"/>
    <property type="match status" value="1"/>
</dbReference>
<gene>
    <name evidence="5" type="ORF">D0Y65_006355</name>
</gene>
<dbReference type="GO" id="GO:0008654">
    <property type="term" value="P:phospholipid biosynthetic process"/>
    <property type="evidence" value="ECO:0007669"/>
    <property type="project" value="InterPro"/>
</dbReference>
<dbReference type="InterPro" id="IPR043130">
    <property type="entry name" value="CDP-OH_PTrfase_TM_dom"/>
</dbReference>
<dbReference type="Proteomes" id="UP000289340">
    <property type="component" value="Chromosome 3"/>
</dbReference>
<dbReference type="PANTHER" id="PTHR31286">
    <property type="entry name" value="GLYCINE-RICH CELL WALL STRUCTURAL PROTEIN 1.8-LIKE"/>
    <property type="match status" value="1"/>
</dbReference>
<evidence type="ECO:0000256" key="2">
    <source>
        <dbReference type="PROSITE-ProRule" id="PRU00047"/>
    </source>
</evidence>
<dbReference type="InterPro" id="IPR001878">
    <property type="entry name" value="Znf_CCHC"/>
</dbReference>
<comment type="similarity">
    <text evidence="3">Belongs to the CDP-alcohol phosphatidyltransferase class-I family.</text>
</comment>
<dbReference type="InterPro" id="IPR040256">
    <property type="entry name" value="At4g02000-like"/>
</dbReference>
<dbReference type="GO" id="GO:0003676">
    <property type="term" value="F:nucleic acid binding"/>
    <property type="evidence" value="ECO:0007669"/>
    <property type="project" value="InterPro"/>
</dbReference>
<dbReference type="EMBL" id="QZWG01000003">
    <property type="protein sequence ID" value="RZC19500.1"/>
    <property type="molecule type" value="Genomic_DNA"/>
</dbReference>
<evidence type="ECO:0000313" key="5">
    <source>
        <dbReference type="EMBL" id="RZC19500.1"/>
    </source>
</evidence>
<dbReference type="InterPro" id="IPR048254">
    <property type="entry name" value="CDP_ALCOHOL_P_TRANSF_CS"/>
</dbReference>
<keyword evidence="2" id="KW-0863">Zinc-finger</keyword>
<evidence type="ECO:0000313" key="6">
    <source>
        <dbReference type="Proteomes" id="UP000289340"/>
    </source>
</evidence>
<dbReference type="GO" id="GO:0016020">
    <property type="term" value="C:membrane"/>
    <property type="evidence" value="ECO:0007669"/>
    <property type="project" value="InterPro"/>
</dbReference>
<keyword evidence="1 3" id="KW-0808">Transferase</keyword>
<dbReference type="Pfam" id="PF01066">
    <property type="entry name" value="CDP-OH_P_transf"/>
    <property type="match status" value="1"/>
</dbReference>
<dbReference type="InterPro" id="IPR000462">
    <property type="entry name" value="CDP-OH_P_trans"/>
</dbReference>
<dbReference type="PROSITE" id="PS00379">
    <property type="entry name" value="CDP_ALCOHOL_P_TRANSF"/>
    <property type="match status" value="1"/>
</dbReference>
<sequence>MLVDNTQTKTKGRTFLTSTSTALRLTITTTSSSPHAQALSSSLDLHENSLSLPPLSIHTETSSRSTPFNLFHSIALLQFPDLVPSHSNKPSIFHYFVNLPNFISFARLISSPLLAWMISNEFYTFAMLDGYVARKMKIDSVVGSYLDPFADKVFSTLISPCICVFVSSSFLNAGETVPETWKDPNSGKVNEPCYFTYSCYKMPFCFGGRYQKVRFFGLPIHYYDGNILCALGNHIRRTVRVDRSTWTNEKGKYTKLCVEVDLTKPLLALFKINQRYYKIEYKGLHFLCLGCGRFGHYVEGCPDKGKETWNGNQNTVVNRAQVEKEGRVSTSKANGPWAAVKKCKDLGEEKKKRRIRMEEGMRIPT</sequence>
<proteinExistence type="inferred from homology"/>
<accession>A0A445L8D1</accession>